<dbReference type="EMBL" id="CP001868">
    <property type="protein sequence ID" value="AFK18590.1"/>
    <property type="molecule type" value="Genomic_DNA"/>
</dbReference>
<reference evidence="4 9" key="4">
    <citation type="submission" date="2014-04" db="EMBL/GenBank/DDBJ databases">
        <title>Transcriptional profiles of Haloferax mediterranei on the basis of nitrogen availability.</title>
        <authorList>
            <person name="Bautista V."/>
        </authorList>
    </citation>
    <scope>NUCLEOTIDE SEQUENCE [LARGE SCALE GENOMIC DNA]</scope>
    <source>
        <strain evidence="4">ATCC 33500</strain>
        <strain evidence="9">ATCC 33500 / DSM 1411 / JCM 8866 / NBRC 14739 / NCIMB 2177 / R-4</strain>
    </source>
</reference>
<reference evidence="3 7" key="2">
    <citation type="journal article" date="2012" name="J. Bacteriol.">
        <title>Complete genome sequence of the metabolically versatile halophilic archaeon Haloferax mediterranei, a poly(3-hydroxybutyrate-co-3-hydroxyvalerate) producer.</title>
        <authorList>
            <person name="Han J."/>
            <person name="Zhang F."/>
            <person name="Hou J."/>
            <person name="Liu X."/>
            <person name="Li M."/>
            <person name="Liu H."/>
            <person name="Cai L."/>
            <person name="Zhang B."/>
            <person name="Chen Y."/>
            <person name="Zhou J."/>
            <person name="Hu S."/>
            <person name="Xiang H."/>
        </authorList>
    </citation>
    <scope>NUCLEOTIDE SEQUENCE [LARGE SCALE GENOMIC DNA]</scope>
    <source>
        <strain evidence="7">ATCC 33500 / DSM 1411 / JCM 8866 / NBRC 14739 / NCIMB 2177 / R-4</strain>
        <strain evidence="3">CGMCC 1.2087</strain>
    </source>
</reference>
<dbReference type="RefSeq" id="WP_004057361.1">
    <property type="nucleotide sequence ID" value="NC_017941.2"/>
</dbReference>
<evidence type="ECO:0000313" key="6">
    <source>
        <dbReference type="EMBL" id="QCQ75090.1"/>
    </source>
</evidence>
<evidence type="ECO:0000313" key="7">
    <source>
        <dbReference type="Proteomes" id="UP000006469"/>
    </source>
</evidence>
<dbReference type="PRINTS" id="PR01950">
    <property type="entry name" value="LANCSUPER"/>
</dbReference>
<reference evidence="5 8" key="3">
    <citation type="journal article" date="2014" name="PLoS Genet.">
        <title>Phylogenetically driven sequencing of extremely halophilic archaea reveals strategies for static and dynamic osmo-response.</title>
        <authorList>
            <person name="Becker E.A."/>
            <person name="Seitzer P.M."/>
            <person name="Tritt A."/>
            <person name="Larsen D."/>
            <person name="Krusor M."/>
            <person name="Yao A.I."/>
            <person name="Wu D."/>
            <person name="Madern D."/>
            <person name="Eisen J.A."/>
            <person name="Darling A.E."/>
            <person name="Facciotti M.T."/>
        </authorList>
    </citation>
    <scope>NUCLEOTIDE SEQUENCE [LARGE SCALE GENOMIC DNA]</scope>
    <source>
        <strain evidence="5">ATCC 33500</strain>
        <strain evidence="8">ATCC 33500 / DSM 1411 / JCM 8866 / NBRC 14739 / NCIMB 2177 / R-4</strain>
    </source>
</reference>
<dbReference type="STRING" id="523841.HFX_0869"/>
<evidence type="ECO:0000313" key="5">
    <source>
        <dbReference type="EMBL" id="EMA02135.1"/>
    </source>
</evidence>
<dbReference type="GO" id="GO:0031179">
    <property type="term" value="P:peptide modification"/>
    <property type="evidence" value="ECO:0007669"/>
    <property type="project" value="InterPro"/>
</dbReference>
<dbReference type="Proteomes" id="UP000299011">
    <property type="component" value="Chromosome"/>
</dbReference>
<evidence type="ECO:0000259" key="2">
    <source>
        <dbReference type="Pfam" id="PF13575"/>
    </source>
</evidence>
<feature type="region of interest" description="Disordered" evidence="1">
    <location>
        <begin position="460"/>
        <end position="479"/>
    </location>
</feature>
<gene>
    <name evidence="6" type="primary">lanM</name>
    <name evidence="3" type="ordered locus">HFX_0869</name>
    <name evidence="4" type="ORF">BM92_04890</name>
    <name evidence="5" type="ORF">C439_06130</name>
    <name evidence="6" type="ORF">E6P09_07370</name>
</gene>
<dbReference type="Proteomes" id="UP000006469">
    <property type="component" value="Chromosome"/>
</dbReference>
<reference evidence="3" key="1">
    <citation type="journal article" date="2012" name="Appl. Environ. Microbiol.">
        <title>Identification of the haloarchaeal phasin (PhaP) that functions in polyhydroxyalkanoate accumulation and granule formation in Haloferax mediterranei.</title>
        <authorList>
            <person name="Cai S."/>
            <person name="Cai L."/>
            <person name="Liu H."/>
            <person name="Liu X."/>
            <person name="Han J."/>
            <person name="Zhou J."/>
            <person name="Xiang H."/>
        </authorList>
    </citation>
    <scope>NUCLEOTIDE SEQUENCE</scope>
    <source>
        <strain evidence="3">CGMCC 1.2087</strain>
    </source>
</reference>
<dbReference type="NCBIfam" id="TIGR03897">
    <property type="entry name" value="lanti_2_LanM"/>
    <property type="match status" value="1"/>
</dbReference>
<dbReference type="GeneID" id="40156225"/>
<dbReference type="EMBL" id="CP007551">
    <property type="protein sequence ID" value="AHZ22036.1"/>
    <property type="molecule type" value="Genomic_DNA"/>
</dbReference>
<protein>
    <submittedName>
        <fullName evidence="3">Lantibiotic modifying enzyme</fullName>
    </submittedName>
    <submittedName>
        <fullName evidence="6">Type 2 lantipeptide synthetase LanM</fullName>
    </submittedName>
</protein>
<dbReference type="InterPro" id="IPR012341">
    <property type="entry name" value="6hp_glycosidase-like_sf"/>
</dbReference>
<evidence type="ECO:0000313" key="9">
    <source>
        <dbReference type="Proteomes" id="UP000027075"/>
    </source>
</evidence>
<dbReference type="PIRSF" id="PIRSF037228">
    <property type="entry name" value="Lant_mod_RumM"/>
    <property type="match status" value="1"/>
</dbReference>
<dbReference type="PATRIC" id="fig|523841.21.peg.1237"/>
<dbReference type="GO" id="GO:0005975">
    <property type="term" value="P:carbohydrate metabolic process"/>
    <property type="evidence" value="ECO:0007669"/>
    <property type="project" value="InterPro"/>
</dbReference>
<dbReference type="InterPro" id="IPR017146">
    <property type="entry name" value="Lanti_2_LanM"/>
</dbReference>
<evidence type="ECO:0000313" key="3">
    <source>
        <dbReference type="EMBL" id="AFK18590.1"/>
    </source>
</evidence>
<dbReference type="OrthoDB" id="271351at2157"/>
<evidence type="ECO:0000256" key="1">
    <source>
        <dbReference type="SAM" id="MobiDB-lite"/>
    </source>
</evidence>
<organism evidence="3 7">
    <name type="scientific">Haloferax mediterranei (strain ATCC 33500 / DSM 1411 / JCM 8866 / NBRC 14739 / NCIMB 2177 / R-4)</name>
    <name type="common">Halobacterium mediterranei</name>
    <dbReference type="NCBI Taxonomy" id="523841"/>
    <lineage>
        <taxon>Archaea</taxon>
        <taxon>Methanobacteriati</taxon>
        <taxon>Methanobacteriota</taxon>
        <taxon>Stenosarchaea group</taxon>
        <taxon>Halobacteria</taxon>
        <taxon>Halobacteriales</taxon>
        <taxon>Haloferacaceae</taxon>
        <taxon>Haloferax</taxon>
    </lineage>
</organism>
<reference evidence="6 10" key="6">
    <citation type="submission" date="2019-04" db="EMBL/GenBank/DDBJ databases">
        <title>Methylomes of two halophilic Archaea, Haloarcula marismortui and Haloferax mediterranei.</title>
        <authorList>
            <person name="DasSarma S."/>
            <person name="DasSarma P."/>
            <person name="DasSarma S."/>
            <person name="Fomenkov A."/>
            <person name="Vincze T."/>
            <person name="Anton B.P."/>
            <person name="Roberts R.J."/>
        </authorList>
    </citation>
    <scope>NUCLEOTIDE SEQUENCE [LARGE SCALE GENOMIC DNA]</scope>
    <source>
        <strain evidence="6">ATCC 33500</strain>
        <strain evidence="10">ATCC 33500 / DSM 1411 / JCM 8866 / NBRC 14739 / NCIMB 2177 / R-4</strain>
    </source>
</reference>
<dbReference type="CDD" id="cd04792">
    <property type="entry name" value="LanM-like"/>
    <property type="match status" value="1"/>
</dbReference>
<dbReference type="SMART" id="SM01260">
    <property type="entry name" value="LANC_like"/>
    <property type="match status" value="1"/>
</dbReference>
<name>I3R2Y0_HALMT</name>
<proteinExistence type="predicted"/>
<dbReference type="SUPFAM" id="SSF158745">
    <property type="entry name" value="LanC-like"/>
    <property type="match status" value="1"/>
</dbReference>
<dbReference type="EMBL" id="AOLO01000007">
    <property type="protein sequence ID" value="EMA02135.1"/>
    <property type="molecule type" value="Genomic_DNA"/>
</dbReference>
<reference evidence="3" key="5">
    <citation type="submission" date="2014-05" db="EMBL/GenBank/DDBJ databases">
        <authorList>
            <person name="Wang L."/>
            <person name="Yang H."/>
            <person name="Xiang H."/>
        </authorList>
    </citation>
    <scope>NUCLEOTIDE SEQUENCE</scope>
    <source>
        <strain evidence="3">CGMCC 1.2087</strain>
    </source>
</reference>
<dbReference type="Gene3D" id="1.50.10.10">
    <property type="match status" value="1"/>
</dbReference>
<dbReference type="Pfam" id="PF13575">
    <property type="entry name" value="DUF4135"/>
    <property type="match status" value="1"/>
</dbReference>
<dbReference type="Proteomes" id="UP000027075">
    <property type="component" value="Chromosome"/>
</dbReference>
<dbReference type="HOGENOM" id="CLU_009398_0_0_2"/>
<dbReference type="eggNOG" id="arCOG13173">
    <property type="taxonomic scope" value="Archaea"/>
</dbReference>
<dbReference type="KEGG" id="hme:HFX_0869"/>
<dbReference type="Pfam" id="PF05147">
    <property type="entry name" value="LANC_like"/>
    <property type="match status" value="1"/>
</dbReference>
<dbReference type="InterPro" id="IPR025410">
    <property type="entry name" value="Lant_dehyd"/>
</dbReference>
<dbReference type="PaxDb" id="523841-HFX_0869"/>
<sequence length="1047" mass="115019">MTQQLAAREKRAIAGQARTLHERLEGPPNDHGDDPPIAPDDLLDKWRELFSDAEAFHERLAYDDLTESEVRYQLTATHWPATEPLPDWIDRLDSLLAHVSEYRSCDEARLSAPKGVPFSDLLVAFADYGLEQLDADTRSQPVAQQLGEWLIARLSRVSVRALYVEFKSFVEYHDPDLAAADPATVSNPGTTYYDQFIDAMFDGGIRKFCLEYPVLARYFTQLVTQWVTTVTLVQHRLQADRSALEARFGVDGAVTEFVPLADDTHAGGQVPVRVSFESGSVIYKPRPIDAGVSLYEVLERLDDYLETPSFSTPEYLSREGYGWMEPIEYDEPTDTAAVERYYERAGVLLCVAYVLDLPDCQYENLIVRGEQPTIIDAETLFHPPVSPTDSSSTTAIAAATSDTVLRTALLPWKVVDSDDDGSSPFLAAGLGRNSETKAVSEVSKPVIKAANTDVMTVEGESPTVDRRTNTPSVDGVDRPPERYLDAIVGGFQRTHETVCSLHEDGQFRTDILTSELVERIENRLVYRPTATYSSILRLSRARDPLRDGARLSVELERLAAPFFDGRIESDRFWGLFEAERRSLLRRDVPRFTAQPDQTMVSHDGTETGVSVDTSGYERCLQRLDAMDAADRQRQTELLRRCLDASIPDRGAPASPEPVTDDRLQREAVKHGDMVLNAAIETEAGRQWVSYIGAELPQLGLSPADNTLYAGRGGIGIAAAALYDQTGHSRFEELAVDCLDAVASDRGVSETEFGGITGTGSLVYSLSVAADLLDRPVYRERAAAHARAVTTEQLAADETFDVIDGTAGVLLGLLAHYERYGGSTVLDRALDCGKRLLDNRVSVDGHHVWTTGTGKPLPGMAHGQSGIAYALARLGAVVDDDRYETAAREALAYESTLYDPEQSNYPIPTDAGDPQYLDRWCEGRTGCALARLGIGSVLDDEALLTEANQLLSATASADRNQYDQLCCGTLGQATALLESARRTGRDETDARALVDRCVARQEQSGALCMPGHSRQLPNSTFFNGGSGVAYSLLRFANPDELPCVLLLE</sequence>
<accession>I3R2Y0</accession>
<dbReference type="AlphaFoldDB" id="I3R2Y0"/>
<feature type="domain" description="Lantibiotic biosynthesis protein dehydration" evidence="2">
    <location>
        <begin position="212"/>
        <end position="593"/>
    </location>
</feature>
<dbReference type="EMBL" id="CP039139">
    <property type="protein sequence ID" value="QCQ75090.1"/>
    <property type="molecule type" value="Genomic_DNA"/>
</dbReference>
<evidence type="ECO:0000313" key="8">
    <source>
        <dbReference type="Proteomes" id="UP000011603"/>
    </source>
</evidence>
<evidence type="ECO:0000313" key="10">
    <source>
        <dbReference type="Proteomes" id="UP000299011"/>
    </source>
</evidence>
<dbReference type="InterPro" id="IPR007822">
    <property type="entry name" value="LANC-like"/>
</dbReference>
<dbReference type="Proteomes" id="UP000011603">
    <property type="component" value="Unassembled WGS sequence"/>
</dbReference>
<keyword evidence="8" id="KW-1185">Reference proteome</keyword>
<evidence type="ECO:0000313" key="4">
    <source>
        <dbReference type="EMBL" id="AHZ22036.1"/>
    </source>
</evidence>